<evidence type="ECO:0000256" key="6">
    <source>
        <dbReference type="ARBA" id="ARBA00023176"/>
    </source>
</evidence>
<dbReference type="SUPFAM" id="SSF55711">
    <property type="entry name" value="Subdomain of clathrin and coatomer appendage domain"/>
    <property type="match status" value="1"/>
</dbReference>
<feature type="domain" description="Clathrin adaptor alpha/beta/gamma-adaptin appendage Ig-like subdomain" evidence="10">
    <location>
        <begin position="810"/>
        <end position="919"/>
    </location>
</feature>
<dbReference type="Pfam" id="PF02296">
    <property type="entry name" value="Alpha_adaptin_C"/>
    <property type="match status" value="1"/>
</dbReference>
<evidence type="ECO:0000256" key="4">
    <source>
        <dbReference type="ARBA" id="ARBA00022927"/>
    </source>
</evidence>
<evidence type="ECO:0000256" key="9">
    <source>
        <dbReference type="SAM" id="MobiDB-lite"/>
    </source>
</evidence>
<gene>
    <name evidence="11" type="ORF">AKO1_002164</name>
</gene>
<comment type="function">
    <text evidence="7">Adaptins are components of the adaptor complexes which link clathrin to receptors in coated vesicles. Clathrin-associated protein complexes are believed to interact with the cytoplasmic tails of membrane proteins, leading to their selection and concentration.</text>
</comment>
<feature type="binding site" evidence="8">
    <location>
        <begin position="50"/>
        <end position="54"/>
    </location>
    <ligand>
        <name>a 1,2-diacyl-sn-glycero-3-phospho-(1D-myo-inositol-3,4,5-trisphosphate)</name>
        <dbReference type="ChEBI" id="CHEBI:57836"/>
    </ligand>
</feature>
<dbReference type="Gene3D" id="1.25.10.10">
    <property type="entry name" value="Leucine-rich Repeat Variant"/>
    <property type="match status" value="1"/>
</dbReference>
<comment type="similarity">
    <text evidence="7">Belongs to the adaptor complexes large subunit family.</text>
</comment>
<keyword evidence="6 7" id="KW-0168">Coated pit</keyword>
<keyword evidence="5 7" id="KW-0472">Membrane</keyword>
<dbReference type="SUPFAM" id="SSF48371">
    <property type="entry name" value="ARM repeat"/>
    <property type="match status" value="1"/>
</dbReference>
<evidence type="ECO:0000256" key="8">
    <source>
        <dbReference type="PIRSR" id="PIRSR037091-1"/>
    </source>
</evidence>
<dbReference type="SMART" id="SM00809">
    <property type="entry name" value="Alpha_adaptinC2"/>
    <property type="match status" value="1"/>
</dbReference>
<dbReference type="Pfam" id="PF01602">
    <property type="entry name" value="Adaptin_N"/>
    <property type="match status" value="1"/>
</dbReference>
<dbReference type="SUPFAM" id="SSF49348">
    <property type="entry name" value="Clathrin adaptor appendage domain"/>
    <property type="match status" value="1"/>
</dbReference>
<feature type="binding site" evidence="8">
    <location>
        <position position="46"/>
    </location>
    <ligand>
        <name>a 1,2-diacyl-sn-glycero-3-phospho-(1D-myo-inositol-3,4,5-trisphosphate)</name>
        <dbReference type="ChEBI" id="CHEBI:57836"/>
    </ligand>
</feature>
<dbReference type="InterPro" id="IPR003164">
    <property type="entry name" value="Clathrin_a-adaptin_app_sub_C"/>
</dbReference>
<dbReference type="InterPro" id="IPR013041">
    <property type="entry name" value="Clathrin_app_Ig-like_sf"/>
</dbReference>
<dbReference type="InterPro" id="IPR008152">
    <property type="entry name" value="Clathrin_a/b/g-adaptin_app_Ig"/>
</dbReference>
<dbReference type="Pfam" id="PF02883">
    <property type="entry name" value="Alpha_adaptinC2"/>
    <property type="match status" value="1"/>
</dbReference>
<dbReference type="GO" id="GO:0035615">
    <property type="term" value="F:clathrin adaptor activity"/>
    <property type="evidence" value="ECO:0007669"/>
    <property type="project" value="InterPro"/>
</dbReference>
<evidence type="ECO:0000256" key="5">
    <source>
        <dbReference type="ARBA" id="ARBA00023136"/>
    </source>
</evidence>
<dbReference type="PIRSF" id="PIRSF037091">
    <property type="entry name" value="AP2_complex_alpha"/>
    <property type="match status" value="1"/>
</dbReference>
<keyword evidence="3 7" id="KW-0254">Endocytosis</keyword>
<evidence type="ECO:0000256" key="3">
    <source>
        <dbReference type="ARBA" id="ARBA00022583"/>
    </source>
</evidence>
<evidence type="ECO:0000256" key="1">
    <source>
        <dbReference type="ARBA" id="ARBA00004277"/>
    </source>
</evidence>
<keyword evidence="2 7" id="KW-0813">Transport</keyword>
<keyword evidence="12" id="KW-1185">Reference proteome</keyword>
<dbReference type="GO" id="GO:0072583">
    <property type="term" value="P:clathrin-dependent endocytosis"/>
    <property type="evidence" value="ECO:0007669"/>
    <property type="project" value="InterPro"/>
</dbReference>
<proteinExistence type="inferred from homology"/>
<evidence type="ECO:0000256" key="7">
    <source>
        <dbReference type="PIRNR" id="PIRNR037091"/>
    </source>
</evidence>
<dbReference type="InterPro" id="IPR011989">
    <property type="entry name" value="ARM-like"/>
</dbReference>
<name>A0AAW2ZB59_9EUKA</name>
<dbReference type="InterPro" id="IPR017104">
    <property type="entry name" value="AP2_complex_asu"/>
</dbReference>
<dbReference type="InterPro" id="IPR016024">
    <property type="entry name" value="ARM-type_fold"/>
</dbReference>
<dbReference type="AlphaFoldDB" id="A0AAW2ZB59"/>
<keyword evidence="4 7" id="KW-0653">Protein transport</keyword>
<dbReference type="InterPro" id="IPR050840">
    <property type="entry name" value="Adaptor_Complx_Large_Subunit"/>
</dbReference>
<dbReference type="GO" id="GO:0006886">
    <property type="term" value="P:intracellular protein transport"/>
    <property type="evidence" value="ECO:0007669"/>
    <property type="project" value="UniProtKB-UniRule"/>
</dbReference>
<dbReference type="PANTHER" id="PTHR22780">
    <property type="entry name" value="ADAPTIN, ALPHA/GAMMA/EPSILON"/>
    <property type="match status" value="1"/>
</dbReference>
<dbReference type="InterPro" id="IPR002553">
    <property type="entry name" value="Clathrin/coatomer_adapt-like_N"/>
</dbReference>
<dbReference type="Proteomes" id="UP001431209">
    <property type="component" value="Unassembled WGS sequence"/>
</dbReference>
<reference evidence="11 12" key="1">
    <citation type="submission" date="2024-03" db="EMBL/GenBank/DDBJ databases">
        <title>The Acrasis kona genome and developmental transcriptomes reveal deep origins of eukaryotic multicellular pathways.</title>
        <authorList>
            <person name="Sheikh S."/>
            <person name="Fu C.-J."/>
            <person name="Brown M.W."/>
            <person name="Baldauf S.L."/>
        </authorList>
    </citation>
    <scope>NUCLEOTIDE SEQUENCE [LARGE SCALE GENOMIC DNA]</scope>
    <source>
        <strain evidence="11 12">ATCC MYA-3509</strain>
    </source>
</reference>
<evidence type="ECO:0000313" key="11">
    <source>
        <dbReference type="EMBL" id="KAL0485916.1"/>
    </source>
</evidence>
<dbReference type="Gene3D" id="3.30.310.10">
    <property type="entry name" value="TATA-Binding Protein"/>
    <property type="match status" value="1"/>
</dbReference>
<accession>A0AAW2ZB59</accession>
<dbReference type="EMBL" id="JAOPGA020001182">
    <property type="protein sequence ID" value="KAL0485916.1"/>
    <property type="molecule type" value="Genomic_DNA"/>
</dbReference>
<comment type="subcellular location">
    <subcellularLocation>
        <location evidence="1">Membrane</location>
        <location evidence="1">Coated pit</location>
        <topology evidence="1">Peripheral membrane protein</topology>
        <orientation evidence="1">Cytoplasmic side</orientation>
    </subcellularLocation>
</comment>
<evidence type="ECO:0000313" key="12">
    <source>
        <dbReference type="Proteomes" id="UP001431209"/>
    </source>
</evidence>
<feature type="binding site" evidence="8">
    <location>
        <begin position="4"/>
        <end position="5"/>
    </location>
    <ligand>
        <name>a 1,2-diacyl-sn-glycero-3-phospho-(1D-myo-inositol-3,4,5-trisphosphate)</name>
        <dbReference type="ChEBI" id="CHEBI:57836"/>
    </ligand>
</feature>
<feature type="binding site" evidence="8">
    <location>
        <position position="36"/>
    </location>
    <ligand>
        <name>a 1,2-diacyl-sn-glycero-3-phospho-(1D-myo-inositol-3,4,5-trisphosphate)</name>
        <dbReference type="ChEBI" id="CHEBI:57836"/>
    </ligand>
</feature>
<protein>
    <recommendedName>
        <fullName evidence="7">AP-2 complex subunit alpha</fullName>
    </recommendedName>
</protein>
<dbReference type="InterPro" id="IPR009028">
    <property type="entry name" value="Coatomer/calthrin_app_sub_C"/>
</dbReference>
<evidence type="ECO:0000256" key="2">
    <source>
        <dbReference type="ARBA" id="ARBA00022448"/>
    </source>
</evidence>
<feature type="compositionally biased region" description="Acidic residues" evidence="9">
    <location>
        <begin position="631"/>
        <end position="640"/>
    </location>
</feature>
<sequence>MDMRGLSVFISEIRKSTTKEAEQKRVDKELAKIRTKFKTSANLKGYDRKKYVSKLLYIYMLGYDIDFGHIEAVNLLSADKYSEKHTGYLACTLLLNEGHELLTLITNSIKRDLASRDPNDQCLGLTAIANIGGKEQAEALADDVQKLLLSGDTKLLVRKKAALTLLRLYRKYPEILPPDAWASRVIALLNGKDLGVITSVMSLILGMVEKDPKSYVEAVQKAIRLLVKLVLNREYSNNYLYYGIPAPWLQCKLLQLLQYYSVPTDEGLMSHITQVINRIITGAERSKQNDKNKGVSKTNAAHSVFFEALNVAIHYDLDKTVLITATQILGKYLSERDTNLRYLSLDTMSRMAYSQHNEVIVNIRKNQDTILLALKDPDISIRRRALDLLYSMCNKVNAGQIVGELLSYLPLSDYAIREELVLKVAILAEKFAVDLSWYVDVILNLVSTAGDYVSDDIWHRVVQIVTNRDEDLQSYTSQTVFIAMSSVAAHENTIKLGSYILGEFGYLISNKEQFVPALQLDLLMSKFDMVSVPTKCMMLSAYMKFYNLYIQDSFVTDSVKEIFSQHRTFIDAELQQRANEYYKMIESGNTKLLGTLLEAMPHFPERQSSVMKRIQDRDAERKRMRAHGGEGADEEEEEEPAAFIAPSQLLQQNIQLATQAPQTKTASLFDFLDDGVGTTALPNDEEDLGYNASSGDLSDFIGGGASSNYNAAPIGNNNIGGGDMLDEIFGGVPAGIGNNSSFNYQQDYGYQQPPQQSFTTNLASDAANLAAQRKQQMGGASIEDLMMATSLNEQAEQNAAVHQDAQNKLRQLLVSRDGVAIEDENLQVKFKSEFHGNKGRLNIFYGNKSNQTITQFRADVSQHPLLDVTMSNVTPLIAAKAQSSQYVNVVCKGAFSDAITLVLHFEFNRKFFRFNVKLPIAVHKFIEPLPLNSADAFFAQWNAIPKDTPQESVRIFKQSEQYLNVDNTKALLRDGFNIAVLENIDPSPLNVVAAGVFFGDNNNRTNVLLRIQVNAQKQVFRLTVRSQDEVLTQQVQQYVQQYLEGA</sequence>
<dbReference type="Gene3D" id="2.60.40.1230">
    <property type="match status" value="1"/>
</dbReference>
<dbReference type="InterPro" id="IPR012295">
    <property type="entry name" value="TBP_dom_sf"/>
</dbReference>
<comment type="caution">
    <text evidence="11">The sequence shown here is derived from an EMBL/GenBank/DDBJ whole genome shotgun (WGS) entry which is preliminary data.</text>
</comment>
<evidence type="ECO:0000259" key="10">
    <source>
        <dbReference type="SMART" id="SM00809"/>
    </source>
</evidence>
<dbReference type="GO" id="GO:0030122">
    <property type="term" value="C:AP-2 adaptor complex"/>
    <property type="evidence" value="ECO:0007669"/>
    <property type="project" value="InterPro"/>
</dbReference>
<feature type="region of interest" description="Disordered" evidence="9">
    <location>
        <begin position="607"/>
        <end position="640"/>
    </location>
</feature>
<organism evidence="11 12">
    <name type="scientific">Acrasis kona</name>
    <dbReference type="NCBI Taxonomy" id="1008807"/>
    <lineage>
        <taxon>Eukaryota</taxon>
        <taxon>Discoba</taxon>
        <taxon>Heterolobosea</taxon>
        <taxon>Tetramitia</taxon>
        <taxon>Eutetramitia</taxon>
        <taxon>Acrasidae</taxon>
        <taxon>Acrasis</taxon>
    </lineage>
</organism>